<reference evidence="11" key="1">
    <citation type="submission" date="2021-02" db="EMBL/GenBank/DDBJ databases">
        <title>Skermanella TT6 skin isolate.</title>
        <authorList>
            <person name="Lee K."/>
            <person name="Ganzorig M."/>
        </authorList>
    </citation>
    <scope>NUCLEOTIDE SEQUENCE</scope>
    <source>
        <strain evidence="11">TT6</strain>
    </source>
</reference>
<keyword evidence="3 9" id="KW-0813">Transport</keyword>
<dbReference type="Pfam" id="PF00005">
    <property type="entry name" value="ABC_tran"/>
    <property type="match status" value="1"/>
</dbReference>
<dbReference type="InterPro" id="IPR050095">
    <property type="entry name" value="ECF_ABC_transporter_ATP-bd"/>
</dbReference>
<comment type="similarity">
    <text evidence="2 9">Belongs to the ABC transporter superfamily.</text>
</comment>
<evidence type="ECO:0000313" key="11">
    <source>
        <dbReference type="EMBL" id="QQP87427.1"/>
    </source>
</evidence>
<dbReference type="Proteomes" id="UP000595197">
    <property type="component" value="Chromosome"/>
</dbReference>
<dbReference type="PANTHER" id="PTHR43553:SF24">
    <property type="entry name" value="ENERGY-COUPLING FACTOR TRANSPORTER ATP-BINDING PROTEIN ECFA1"/>
    <property type="match status" value="1"/>
</dbReference>
<evidence type="ECO:0000256" key="9">
    <source>
        <dbReference type="RuleBase" id="RU364103"/>
    </source>
</evidence>
<evidence type="ECO:0000256" key="4">
    <source>
        <dbReference type="ARBA" id="ARBA00022475"/>
    </source>
</evidence>
<dbReference type="InterPro" id="IPR003439">
    <property type="entry name" value="ABC_transporter-like_ATP-bd"/>
</dbReference>
<name>A0ABX7AZY4_9PROT</name>
<evidence type="ECO:0000256" key="6">
    <source>
        <dbReference type="ARBA" id="ARBA00022840"/>
    </source>
</evidence>
<sequence length="269" mass="28836">MMLEVQALRYDYAGGIEALRGLDLIVGRGRKLALLGPNGCGKTTLFLHLNGTLKPRGGRVLVCGSPAGYDRRSLRDWRSRVALVLQDPDDQIFAATVARDVAFGPLNLGLPEAEVRRRVDGALADLGIGDLADRPTHMLSFGQKRRVAIAGALAMEPEVLLLDEPTAGLDADGVARLMGVLDGLAAKGMTLVLSTHDVDLAYAWADDIAILFEGTTLLQGQAPDVLGDGQALSRARLRPPLLLELARALDWPEPWPRTREALLGRQAGA</sequence>
<dbReference type="SMART" id="SM00382">
    <property type="entry name" value="AAA"/>
    <property type="match status" value="1"/>
</dbReference>
<evidence type="ECO:0000256" key="5">
    <source>
        <dbReference type="ARBA" id="ARBA00022741"/>
    </source>
</evidence>
<evidence type="ECO:0000256" key="7">
    <source>
        <dbReference type="ARBA" id="ARBA00022967"/>
    </source>
</evidence>
<organism evidence="11 12">
    <name type="scientific">Skermanella cutis</name>
    <dbReference type="NCBI Taxonomy" id="2775420"/>
    <lineage>
        <taxon>Bacteria</taxon>
        <taxon>Pseudomonadati</taxon>
        <taxon>Pseudomonadota</taxon>
        <taxon>Alphaproteobacteria</taxon>
        <taxon>Rhodospirillales</taxon>
        <taxon>Azospirillaceae</taxon>
        <taxon>Skermanella</taxon>
    </lineage>
</organism>
<evidence type="ECO:0000256" key="1">
    <source>
        <dbReference type="ARBA" id="ARBA00004202"/>
    </source>
</evidence>
<dbReference type="PROSITE" id="PS50893">
    <property type="entry name" value="ABC_TRANSPORTER_2"/>
    <property type="match status" value="1"/>
</dbReference>
<dbReference type="GO" id="GO:0005524">
    <property type="term" value="F:ATP binding"/>
    <property type="evidence" value="ECO:0007669"/>
    <property type="project" value="UniProtKB-KW"/>
</dbReference>
<dbReference type="NCBIfam" id="TIGR01166">
    <property type="entry name" value="cbiO"/>
    <property type="match status" value="1"/>
</dbReference>
<keyword evidence="6 9" id="KW-0067">ATP-binding</keyword>
<accession>A0ABX7AZY4</accession>
<evidence type="ECO:0000256" key="8">
    <source>
        <dbReference type="ARBA" id="ARBA00023136"/>
    </source>
</evidence>
<dbReference type="CDD" id="cd03225">
    <property type="entry name" value="ABC_cobalt_CbiO_domain1"/>
    <property type="match status" value="1"/>
</dbReference>
<protein>
    <recommendedName>
        <fullName evidence="9">ABC transporter ATP-binding protein</fullName>
    </recommendedName>
</protein>
<keyword evidence="8 9" id="KW-0472">Membrane</keyword>
<feature type="domain" description="ABC transporter" evidence="10">
    <location>
        <begin position="3"/>
        <end position="238"/>
    </location>
</feature>
<dbReference type="Gene3D" id="3.40.50.300">
    <property type="entry name" value="P-loop containing nucleotide triphosphate hydrolases"/>
    <property type="match status" value="1"/>
</dbReference>
<keyword evidence="7" id="KW-1278">Translocase</keyword>
<comment type="subcellular location">
    <subcellularLocation>
        <location evidence="1 9">Cell membrane</location>
        <topology evidence="1 9">Peripheral membrane protein</topology>
    </subcellularLocation>
</comment>
<keyword evidence="4 9" id="KW-1003">Cell membrane</keyword>
<dbReference type="SUPFAM" id="SSF52540">
    <property type="entry name" value="P-loop containing nucleoside triphosphate hydrolases"/>
    <property type="match status" value="1"/>
</dbReference>
<dbReference type="InterPro" id="IPR005876">
    <property type="entry name" value="Co_trans_ATP-bd"/>
</dbReference>
<evidence type="ECO:0000313" key="12">
    <source>
        <dbReference type="Proteomes" id="UP000595197"/>
    </source>
</evidence>
<dbReference type="InterPro" id="IPR027417">
    <property type="entry name" value="P-loop_NTPase"/>
</dbReference>
<comment type="function">
    <text evidence="9">Part of an ABC transporter complex. Responsible for energy coupling to the transport system.</text>
</comment>
<evidence type="ECO:0000256" key="3">
    <source>
        <dbReference type="ARBA" id="ARBA00022448"/>
    </source>
</evidence>
<dbReference type="InterPro" id="IPR015856">
    <property type="entry name" value="ABC_transpr_CbiO/EcfA_su"/>
</dbReference>
<dbReference type="PANTHER" id="PTHR43553">
    <property type="entry name" value="HEAVY METAL TRANSPORTER"/>
    <property type="match status" value="1"/>
</dbReference>
<gene>
    <name evidence="11" type="ORF">IGS68_15015</name>
</gene>
<proteinExistence type="inferred from homology"/>
<dbReference type="PROSITE" id="PS00211">
    <property type="entry name" value="ABC_TRANSPORTER_1"/>
    <property type="match status" value="1"/>
</dbReference>
<dbReference type="EMBL" id="CP067420">
    <property type="protein sequence ID" value="QQP87427.1"/>
    <property type="molecule type" value="Genomic_DNA"/>
</dbReference>
<keyword evidence="12" id="KW-1185">Reference proteome</keyword>
<keyword evidence="5 9" id="KW-0547">Nucleotide-binding</keyword>
<evidence type="ECO:0000256" key="2">
    <source>
        <dbReference type="ARBA" id="ARBA00005417"/>
    </source>
</evidence>
<evidence type="ECO:0000259" key="10">
    <source>
        <dbReference type="PROSITE" id="PS50893"/>
    </source>
</evidence>
<dbReference type="InterPro" id="IPR003593">
    <property type="entry name" value="AAA+_ATPase"/>
</dbReference>
<dbReference type="InterPro" id="IPR017871">
    <property type="entry name" value="ABC_transporter-like_CS"/>
</dbReference>